<accession>A0A4Y2BKK5</accession>
<dbReference type="PANTHER" id="PTHR10492:SF57">
    <property type="entry name" value="ATP-DEPENDENT DNA HELICASE"/>
    <property type="match status" value="1"/>
</dbReference>
<sequence>MAHKKSLEALDMTLRDLRKNDQLLGGSLLLLAGDFVKLFLPYRIRLRMMSSMLVLRHHYCESEGTFPIDSNGEMSFTEDFCAQVITVQELINKIYPGIAENYNNHDWLCERAILATKNDAVHELNSHIQEMIPGPVTEYRSIDTVVDSADAVNFPKEFLNSLDPPGMPPHRLQLKIGSVIIRLRNLDSSKLCNLTRLSVKRL</sequence>
<evidence type="ECO:0000313" key="3">
    <source>
        <dbReference type="Proteomes" id="UP000499080"/>
    </source>
</evidence>
<dbReference type="Proteomes" id="UP000499080">
    <property type="component" value="Unassembled WGS sequence"/>
</dbReference>
<protein>
    <recommendedName>
        <fullName evidence="1">DNA helicase Pif1-like 2B domain-containing protein</fullName>
    </recommendedName>
</protein>
<evidence type="ECO:0000313" key="2">
    <source>
        <dbReference type="EMBL" id="GBL92287.1"/>
    </source>
</evidence>
<keyword evidence="3" id="KW-1185">Reference proteome</keyword>
<comment type="caution">
    <text evidence="2">The sequence shown here is derived from an EMBL/GenBank/DDBJ whole genome shotgun (WGS) entry which is preliminary data.</text>
</comment>
<evidence type="ECO:0000259" key="1">
    <source>
        <dbReference type="Pfam" id="PF21530"/>
    </source>
</evidence>
<dbReference type="PANTHER" id="PTHR10492">
    <property type="match status" value="1"/>
</dbReference>
<dbReference type="InterPro" id="IPR049163">
    <property type="entry name" value="Pif1-like_2B_dom"/>
</dbReference>
<name>A0A4Y2BKK5_ARAVE</name>
<gene>
    <name evidence="2" type="ORF">AVEN_35837_1</name>
</gene>
<dbReference type="AlphaFoldDB" id="A0A4Y2BKK5"/>
<dbReference type="OrthoDB" id="6433710at2759"/>
<dbReference type="EMBL" id="BGPR01000085">
    <property type="protein sequence ID" value="GBL92287.1"/>
    <property type="molecule type" value="Genomic_DNA"/>
</dbReference>
<proteinExistence type="predicted"/>
<reference evidence="2 3" key="1">
    <citation type="journal article" date="2019" name="Sci. Rep.">
        <title>Orb-weaving spider Araneus ventricosus genome elucidates the spidroin gene catalogue.</title>
        <authorList>
            <person name="Kono N."/>
            <person name="Nakamura H."/>
            <person name="Ohtoshi R."/>
            <person name="Moran D.A.P."/>
            <person name="Shinohara A."/>
            <person name="Yoshida Y."/>
            <person name="Fujiwara M."/>
            <person name="Mori M."/>
            <person name="Tomita M."/>
            <person name="Arakawa K."/>
        </authorList>
    </citation>
    <scope>NUCLEOTIDE SEQUENCE [LARGE SCALE GENOMIC DNA]</scope>
</reference>
<dbReference type="Pfam" id="PF21530">
    <property type="entry name" value="Pif1_2B_dom"/>
    <property type="match status" value="1"/>
</dbReference>
<feature type="domain" description="DNA helicase Pif1-like 2B" evidence="1">
    <location>
        <begin position="157"/>
        <end position="202"/>
    </location>
</feature>
<organism evidence="2 3">
    <name type="scientific">Araneus ventricosus</name>
    <name type="common">Orbweaver spider</name>
    <name type="synonym">Epeira ventricosa</name>
    <dbReference type="NCBI Taxonomy" id="182803"/>
    <lineage>
        <taxon>Eukaryota</taxon>
        <taxon>Metazoa</taxon>
        <taxon>Ecdysozoa</taxon>
        <taxon>Arthropoda</taxon>
        <taxon>Chelicerata</taxon>
        <taxon>Arachnida</taxon>
        <taxon>Araneae</taxon>
        <taxon>Araneomorphae</taxon>
        <taxon>Entelegynae</taxon>
        <taxon>Araneoidea</taxon>
        <taxon>Araneidae</taxon>
        <taxon>Araneus</taxon>
    </lineage>
</organism>